<dbReference type="Proteomes" id="UP001257739">
    <property type="component" value="Unassembled WGS sequence"/>
</dbReference>
<reference evidence="2 3" key="1">
    <citation type="submission" date="2023-07" db="EMBL/GenBank/DDBJ databases">
        <title>Sorghum-associated microbial communities from plants grown in Nebraska, USA.</title>
        <authorList>
            <person name="Schachtman D."/>
        </authorList>
    </citation>
    <scope>NUCLEOTIDE SEQUENCE [LARGE SCALE GENOMIC DNA]</scope>
    <source>
        <strain evidence="2 3">BE248</strain>
    </source>
</reference>
<dbReference type="RefSeq" id="WP_309969266.1">
    <property type="nucleotide sequence ID" value="NZ_JAVDWH010000001.1"/>
</dbReference>
<dbReference type="EMBL" id="JAVDWH010000001">
    <property type="protein sequence ID" value="MDR7086775.1"/>
    <property type="molecule type" value="Genomic_DNA"/>
</dbReference>
<sequence>MSDHQRDLAAPAFPDDDGLTDPLLVPALGDDLAVLEAIADARVFVPIIPLLGEVPTEGDKNADMAAVLMTGADGRTALLAFSSVQAMAAWDPQARPVPVTGRDAARATLAEAASALLLDLGSPSFTVVETVDVEHLSAGHVLVRSAAGTVWLVD</sequence>
<feature type="domain" description="SseB protein N-terminal" evidence="1">
    <location>
        <begin position="33"/>
        <end position="131"/>
    </location>
</feature>
<evidence type="ECO:0000313" key="2">
    <source>
        <dbReference type="EMBL" id="MDR7086775.1"/>
    </source>
</evidence>
<comment type="caution">
    <text evidence="2">The sequence shown here is derived from an EMBL/GenBank/DDBJ whole genome shotgun (WGS) entry which is preliminary data.</text>
</comment>
<evidence type="ECO:0000259" key="1">
    <source>
        <dbReference type="Pfam" id="PF07179"/>
    </source>
</evidence>
<dbReference type="InterPro" id="IPR009839">
    <property type="entry name" value="SseB_N"/>
</dbReference>
<accession>A0ABU1UNL5</accession>
<protein>
    <recommendedName>
        <fullName evidence="1">SseB protein N-terminal domain-containing protein</fullName>
    </recommendedName>
</protein>
<name>A0ABU1UNL5_9ACTN</name>
<evidence type="ECO:0000313" key="3">
    <source>
        <dbReference type="Proteomes" id="UP001257739"/>
    </source>
</evidence>
<proteinExistence type="predicted"/>
<keyword evidence="3" id="KW-1185">Reference proteome</keyword>
<gene>
    <name evidence="2" type="ORF">J2X11_001614</name>
</gene>
<dbReference type="Pfam" id="PF07179">
    <property type="entry name" value="SseB"/>
    <property type="match status" value="1"/>
</dbReference>
<organism evidence="2 3">
    <name type="scientific">Aeromicrobium panaciterrae</name>
    <dbReference type="NCBI Taxonomy" id="363861"/>
    <lineage>
        <taxon>Bacteria</taxon>
        <taxon>Bacillati</taxon>
        <taxon>Actinomycetota</taxon>
        <taxon>Actinomycetes</taxon>
        <taxon>Propionibacteriales</taxon>
        <taxon>Nocardioidaceae</taxon>
        <taxon>Aeromicrobium</taxon>
    </lineage>
</organism>